<feature type="domain" description="CarD-like/TRCF RNAP-interacting" evidence="1">
    <location>
        <begin position="4"/>
        <end position="114"/>
    </location>
</feature>
<dbReference type="InterPro" id="IPR048792">
    <property type="entry name" value="CarD_C"/>
</dbReference>
<dbReference type="SMART" id="SM01058">
    <property type="entry name" value="CarD_TRCF"/>
    <property type="match status" value="1"/>
</dbReference>
<dbReference type="EMBL" id="CP096034">
    <property type="protein sequence ID" value="UPM54184.1"/>
    <property type="molecule type" value="Genomic_DNA"/>
</dbReference>
<sequence length="161" mass="18010">MGTLFKIGDQIIYPMQGAAVIDSIEEKVIQGVTQQYYIINIPSSNLKLMVPQGNVSNTKIRLVEDNEHLSNVLDDFSNGLPDDSLSWKQKYDLNMKKLKSGELLAGAQVVRDLTLQSREKPLNPSEREMLDMAKRMFVGELSLIKGISQLEATELIDSALK</sequence>
<dbReference type="PANTHER" id="PTHR38447:SF1">
    <property type="entry name" value="RNA POLYMERASE-BINDING TRANSCRIPTION FACTOR CARD"/>
    <property type="match status" value="1"/>
</dbReference>
<dbReference type="SUPFAM" id="SSF141259">
    <property type="entry name" value="CarD-like"/>
    <property type="match status" value="1"/>
</dbReference>
<dbReference type="InterPro" id="IPR003711">
    <property type="entry name" value="CarD-like/TRCF_RID"/>
</dbReference>
<dbReference type="RefSeq" id="WP_248267386.1">
    <property type="nucleotide sequence ID" value="NZ_CP096034.1"/>
</dbReference>
<dbReference type="Gene3D" id="2.40.10.170">
    <property type="match status" value="1"/>
</dbReference>
<dbReference type="Proteomes" id="UP000830639">
    <property type="component" value="Chromosome"/>
</dbReference>
<reference evidence="2 3" key="1">
    <citation type="submission" date="2022-04" db="EMBL/GenBank/DDBJ databases">
        <title>Mechanism of arsenic methylation and mitigation arsenic toxicity by Bacillus sp. LH14 from an Arsenic-Contaminated Paddy Soil.</title>
        <authorList>
            <person name="Wang D."/>
        </authorList>
    </citation>
    <scope>NUCLEOTIDE SEQUENCE [LARGE SCALE GENOMIC DNA]</scope>
    <source>
        <strain evidence="2 3">LH14</strain>
    </source>
</reference>
<proteinExistence type="predicted"/>
<evidence type="ECO:0000313" key="3">
    <source>
        <dbReference type="Proteomes" id="UP000830639"/>
    </source>
</evidence>
<accession>A0ABY4JK26</accession>
<gene>
    <name evidence="2" type="ORF">MY490_20985</name>
</gene>
<evidence type="ECO:0000313" key="2">
    <source>
        <dbReference type="EMBL" id="UPM54184.1"/>
    </source>
</evidence>
<protein>
    <submittedName>
        <fullName evidence="2">Transcription factor YdeB</fullName>
    </submittedName>
</protein>
<dbReference type="Gene3D" id="1.20.58.1290">
    <property type="entry name" value="CarD-like, C-terminal domain"/>
    <property type="match status" value="1"/>
</dbReference>
<dbReference type="PANTHER" id="PTHR38447">
    <property type="entry name" value="TRANSCRIPTION FACTOR YDEB-RELATED"/>
    <property type="match status" value="1"/>
</dbReference>
<dbReference type="InterPro" id="IPR042215">
    <property type="entry name" value="CarD-like_C"/>
</dbReference>
<keyword evidence="3" id="KW-1185">Reference proteome</keyword>
<dbReference type="InterPro" id="IPR036101">
    <property type="entry name" value="CarD-like/TRCF_RID_sf"/>
</dbReference>
<name>A0ABY4JK26_9BACI</name>
<organism evidence="2 3">
    <name type="scientific">Gottfriedia acidiceleris</name>
    <dbReference type="NCBI Taxonomy" id="371036"/>
    <lineage>
        <taxon>Bacteria</taxon>
        <taxon>Bacillati</taxon>
        <taxon>Bacillota</taxon>
        <taxon>Bacilli</taxon>
        <taxon>Bacillales</taxon>
        <taxon>Bacillaceae</taxon>
        <taxon>Gottfriedia</taxon>
    </lineage>
</organism>
<evidence type="ECO:0000259" key="1">
    <source>
        <dbReference type="SMART" id="SM01058"/>
    </source>
</evidence>
<dbReference type="Pfam" id="PF02559">
    <property type="entry name" value="CarD_TRCF_RID"/>
    <property type="match status" value="1"/>
</dbReference>
<dbReference type="Pfam" id="PF21095">
    <property type="entry name" value="CarD_C"/>
    <property type="match status" value="1"/>
</dbReference>
<dbReference type="InterPro" id="IPR052531">
    <property type="entry name" value="CarD-like_regulator"/>
</dbReference>